<dbReference type="OrthoDB" id="9810154at2"/>
<comment type="caution">
    <text evidence="1">The sequence shown here is derived from an EMBL/GenBank/DDBJ whole genome shotgun (WGS) entry which is preliminary data.</text>
</comment>
<dbReference type="RefSeq" id="WP_053999394.1">
    <property type="nucleotide sequence ID" value="NZ_JXMU01000015.1"/>
</dbReference>
<dbReference type="InterPro" id="IPR013078">
    <property type="entry name" value="His_Pase_superF_clade-1"/>
</dbReference>
<evidence type="ECO:0008006" key="3">
    <source>
        <dbReference type="Google" id="ProtNLM"/>
    </source>
</evidence>
<dbReference type="Proteomes" id="UP000038011">
    <property type="component" value="Unassembled WGS sequence"/>
</dbReference>
<dbReference type="PANTHER" id="PTHR47623:SF1">
    <property type="entry name" value="OS09G0287300 PROTEIN"/>
    <property type="match status" value="1"/>
</dbReference>
<dbReference type="Gene3D" id="3.40.50.1240">
    <property type="entry name" value="Phosphoglycerate mutase-like"/>
    <property type="match status" value="1"/>
</dbReference>
<dbReference type="InterPro" id="IPR029033">
    <property type="entry name" value="His_PPase_superfam"/>
</dbReference>
<dbReference type="EMBL" id="JXMU01000015">
    <property type="protein sequence ID" value="KPB00915.1"/>
    <property type="molecule type" value="Genomic_DNA"/>
</dbReference>
<evidence type="ECO:0000313" key="2">
    <source>
        <dbReference type="Proteomes" id="UP000038011"/>
    </source>
</evidence>
<evidence type="ECO:0000313" key="1">
    <source>
        <dbReference type="EMBL" id="KPB00915.1"/>
    </source>
</evidence>
<accession>A0A0N0E792</accession>
<reference evidence="1 2" key="1">
    <citation type="submission" date="2015-01" db="EMBL/GenBank/DDBJ databases">
        <title>Ahrensia donghaiensis sp. nov., a novel dimethylsulphoniopropionate-cleavage bacterium isolated from seawater and emended descriptions of the genus Ahrensia and Ahrensia kielensis.</title>
        <authorList>
            <person name="Liu J."/>
        </authorList>
    </citation>
    <scope>NUCLEOTIDE SEQUENCE [LARGE SCALE GENOMIC DNA]</scope>
    <source>
        <strain evidence="1 2">LZD062</strain>
    </source>
</reference>
<dbReference type="PATRIC" id="fig|1514904.3.peg.1014"/>
<gene>
    <name evidence="1" type="ORF">SU32_10870</name>
</gene>
<dbReference type="Pfam" id="PF00300">
    <property type="entry name" value="His_Phos_1"/>
    <property type="match status" value="1"/>
</dbReference>
<proteinExistence type="predicted"/>
<name>A0A0N0E792_9HYPH</name>
<organism evidence="1 2">
    <name type="scientific">Ahrensia marina</name>
    <dbReference type="NCBI Taxonomy" id="1514904"/>
    <lineage>
        <taxon>Bacteria</taxon>
        <taxon>Pseudomonadati</taxon>
        <taxon>Pseudomonadota</taxon>
        <taxon>Alphaproteobacteria</taxon>
        <taxon>Hyphomicrobiales</taxon>
        <taxon>Ahrensiaceae</taxon>
        <taxon>Ahrensia</taxon>
    </lineage>
</organism>
<dbReference type="SMART" id="SM00855">
    <property type="entry name" value="PGAM"/>
    <property type="match status" value="1"/>
</dbReference>
<sequence>MNRLFLFRHAKASWAEPGMRDFERKLSPEGIEEAQRIGTALRERGFIPSQIICSSAVRARETFDAVDQNDGWREKVTYTDTLYSTDAPGYLEVASELGRDGDLMLIGHNPMLEDLAIALGQSGNDDAYTHINMGFGTACVAILKFEGPMRDIQDAKWTLEDYIRPRDL</sequence>
<protein>
    <recommendedName>
        <fullName evidence="3">Phosphohistidine phosphatase</fullName>
    </recommendedName>
</protein>
<dbReference type="AlphaFoldDB" id="A0A0N0E792"/>
<dbReference type="SUPFAM" id="SSF53254">
    <property type="entry name" value="Phosphoglycerate mutase-like"/>
    <property type="match status" value="1"/>
</dbReference>
<dbReference type="CDD" id="cd07040">
    <property type="entry name" value="HP"/>
    <property type="match status" value="1"/>
</dbReference>
<dbReference type="PANTHER" id="PTHR47623">
    <property type="entry name" value="OS09G0287300 PROTEIN"/>
    <property type="match status" value="1"/>
</dbReference>
<keyword evidence="2" id="KW-1185">Reference proteome</keyword>
<dbReference type="STRING" id="1514904.SU32_10870"/>